<dbReference type="Proteomes" id="UP000470384">
    <property type="component" value="Unassembled WGS sequence"/>
</dbReference>
<dbReference type="InterPro" id="IPR014710">
    <property type="entry name" value="RmlC-like_jellyroll"/>
</dbReference>
<protein>
    <submittedName>
        <fullName evidence="6">Cyclic nucleotide-binding domain-containing protein</fullName>
    </submittedName>
</protein>
<evidence type="ECO:0000313" key="6">
    <source>
        <dbReference type="EMBL" id="NBG94154.1"/>
    </source>
</evidence>
<dbReference type="GO" id="GO:0005829">
    <property type="term" value="C:cytosol"/>
    <property type="evidence" value="ECO:0007669"/>
    <property type="project" value="TreeGrafter"/>
</dbReference>
<dbReference type="RefSeq" id="WP_160586312.1">
    <property type="nucleotide sequence ID" value="NZ_BMHN01000001.1"/>
</dbReference>
<evidence type="ECO:0000256" key="2">
    <source>
        <dbReference type="ARBA" id="ARBA00023125"/>
    </source>
</evidence>
<proteinExistence type="predicted"/>
<dbReference type="Pfam" id="PF00027">
    <property type="entry name" value="cNMP_binding"/>
    <property type="match status" value="1"/>
</dbReference>
<dbReference type="PROSITE" id="PS51063">
    <property type="entry name" value="HTH_CRP_2"/>
    <property type="match status" value="1"/>
</dbReference>
<organism evidence="6 7">
    <name type="scientific">Pyruvatibacter mobilis</name>
    <dbReference type="NCBI Taxonomy" id="1712261"/>
    <lineage>
        <taxon>Bacteria</taxon>
        <taxon>Pseudomonadati</taxon>
        <taxon>Pseudomonadota</taxon>
        <taxon>Alphaproteobacteria</taxon>
        <taxon>Hyphomicrobiales</taxon>
        <taxon>Parvibaculaceae</taxon>
        <taxon>Pyruvatibacter</taxon>
    </lineage>
</organism>
<keyword evidence="1" id="KW-0805">Transcription regulation</keyword>
<keyword evidence="3" id="KW-0804">Transcription</keyword>
<dbReference type="Gene3D" id="1.10.10.10">
    <property type="entry name" value="Winged helix-like DNA-binding domain superfamily/Winged helix DNA-binding domain"/>
    <property type="match status" value="1"/>
</dbReference>
<dbReference type="InterPro" id="IPR050397">
    <property type="entry name" value="Env_Response_Regulators"/>
</dbReference>
<dbReference type="PROSITE" id="PS50042">
    <property type="entry name" value="CNMP_BINDING_3"/>
    <property type="match status" value="1"/>
</dbReference>
<gene>
    <name evidence="6" type="ORF">GTQ45_00240</name>
</gene>
<name>A0A845Q758_9HYPH</name>
<dbReference type="AlphaFoldDB" id="A0A845Q758"/>
<dbReference type="SUPFAM" id="SSF51206">
    <property type="entry name" value="cAMP-binding domain-like"/>
    <property type="match status" value="1"/>
</dbReference>
<keyword evidence="7" id="KW-1185">Reference proteome</keyword>
<feature type="domain" description="Cyclic nucleotide-binding" evidence="4">
    <location>
        <begin position="11"/>
        <end position="131"/>
    </location>
</feature>
<keyword evidence="2" id="KW-0238">DNA-binding</keyword>
<dbReference type="Pfam" id="PF13545">
    <property type="entry name" value="HTH_Crp_2"/>
    <property type="match status" value="1"/>
</dbReference>
<dbReference type="SMART" id="SM00419">
    <property type="entry name" value="HTH_CRP"/>
    <property type="match status" value="1"/>
</dbReference>
<dbReference type="SUPFAM" id="SSF46785">
    <property type="entry name" value="Winged helix' DNA-binding domain"/>
    <property type="match status" value="1"/>
</dbReference>
<dbReference type="PANTHER" id="PTHR24567:SF74">
    <property type="entry name" value="HTH-TYPE TRANSCRIPTIONAL REGULATOR ARCR"/>
    <property type="match status" value="1"/>
</dbReference>
<evidence type="ECO:0000259" key="5">
    <source>
        <dbReference type="PROSITE" id="PS51063"/>
    </source>
</evidence>
<dbReference type="GeneID" id="300656209"/>
<comment type="caution">
    <text evidence="6">The sequence shown here is derived from an EMBL/GenBank/DDBJ whole genome shotgun (WGS) entry which is preliminary data.</text>
</comment>
<dbReference type="Gene3D" id="2.60.120.10">
    <property type="entry name" value="Jelly Rolls"/>
    <property type="match status" value="1"/>
</dbReference>
<dbReference type="InterPro" id="IPR036388">
    <property type="entry name" value="WH-like_DNA-bd_sf"/>
</dbReference>
<reference evidence="6 7" key="1">
    <citation type="journal article" date="2016" name="Int. J. Syst. Evol. Microbiol.">
        <title>Pyruvatibacter mobilis gen. nov., sp. nov., a marine bacterium from the culture broth of Picochlorum sp. 122.</title>
        <authorList>
            <person name="Wang G."/>
            <person name="Tang M."/>
            <person name="Wu H."/>
            <person name="Dai S."/>
            <person name="Li T."/>
            <person name="Chen C."/>
            <person name="He H."/>
            <person name="Fan J."/>
            <person name="Xiang W."/>
            <person name="Li X."/>
        </authorList>
    </citation>
    <scope>NUCLEOTIDE SEQUENCE [LARGE SCALE GENOMIC DNA]</scope>
    <source>
        <strain evidence="6 7">GYP-11</strain>
    </source>
</reference>
<dbReference type="GO" id="GO:0003700">
    <property type="term" value="F:DNA-binding transcription factor activity"/>
    <property type="evidence" value="ECO:0007669"/>
    <property type="project" value="TreeGrafter"/>
</dbReference>
<feature type="domain" description="HTH crp-type" evidence="5">
    <location>
        <begin position="145"/>
        <end position="212"/>
    </location>
</feature>
<dbReference type="GO" id="GO:0003677">
    <property type="term" value="F:DNA binding"/>
    <property type="evidence" value="ECO:0007669"/>
    <property type="project" value="UniProtKB-KW"/>
</dbReference>
<dbReference type="OrthoDB" id="3525895at2"/>
<dbReference type="EMBL" id="WXYQ01000001">
    <property type="protein sequence ID" value="NBG94154.1"/>
    <property type="molecule type" value="Genomic_DNA"/>
</dbReference>
<dbReference type="PANTHER" id="PTHR24567">
    <property type="entry name" value="CRP FAMILY TRANSCRIPTIONAL REGULATORY PROTEIN"/>
    <property type="match status" value="1"/>
</dbReference>
<sequence length="230" mass="25183">MKVLRARTRTLKDLLPPPLMARLLGEGQLRRYADGQIVQERGDDRAALSIVTRGEVVAGNLSLDGALLASALLRPGETFGEFSLFAGLPRTQTLWAQGDVEIAHVSATRFWPLFDTEPALARALMSLTVARNYEILEFVDAQRRLKLPARLVQLLLTAVEEGAPSAQIACRQEDLAMMLGLSRVAIGKALTQLAAQGLVVPGYGEITLSDVSRLRRWFAAQDQRQPLDAV</sequence>
<dbReference type="InterPro" id="IPR036390">
    <property type="entry name" value="WH_DNA-bd_sf"/>
</dbReference>
<evidence type="ECO:0000259" key="4">
    <source>
        <dbReference type="PROSITE" id="PS50042"/>
    </source>
</evidence>
<dbReference type="InterPro" id="IPR000595">
    <property type="entry name" value="cNMP-bd_dom"/>
</dbReference>
<dbReference type="CDD" id="cd00038">
    <property type="entry name" value="CAP_ED"/>
    <property type="match status" value="1"/>
</dbReference>
<evidence type="ECO:0000256" key="3">
    <source>
        <dbReference type="ARBA" id="ARBA00023163"/>
    </source>
</evidence>
<dbReference type="SMART" id="SM00100">
    <property type="entry name" value="cNMP"/>
    <property type="match status" value="1"/>
</dbReference>
<evidence type="ECO:0000256" key="1">
    <source>
        <dbReference type="ARBA" id="ARBA00023015"/>
    </source>
</evidence>
<accession>A0A845Q758</accession>
<dbReference type="InterPro" id="IPR018490">
    <property type="entry name" value="cNMP-bd_dom_sf"/>
</dbReference>
<evidence type="ECO:0000313" key="7">
    <source>
        <dbReference type="Proteomes" id="UP000470384"/>
    </source>
</evidence>
<dbReference type="InterPro" id="IPR012318">
    <property type="entry name" value="HTH_CRP"/>
</dbReference>